<protein>
    <submittedName>
        <fullName evidence="2">Uncharacterized protein</fullName>
    </submittedName>
</protein>
<accession>A0A6A4Z6F4</accession>
<reference evidence="2" key="1">
    <citation type="submission" date="2019-06" db="EMBL/GenBank/DDBJ databases">
        <title>Genomics analysis of Aphanomyces spp. identifies a new class of oomycete effector associated with host adaptation.</title>
        <authorList>
            <person name="Gaulin E."/>
        </authorList>
    </citation>
    <scope>NUCLEOTIDE SEQUENCE</scope>
    <source>
        <strain evidence="2">CBS 578.67</strain>
    </source>
</reference>
<evidence type="ECO:0000313" key="2">
    <source>
        <dbReference type="EMBL" id="KAF0705634.1"/>
    </source>
</evidence>
<comment type="caution">
    <text evidence="2">The sequence shown here is derived from an EMBL/GenBank/DDBJ whole genome shotgun (WGS) entry which is preliminary data.</text>
</comment>
<dbReference type="AlphaFoldDB" id="A0A6A4Z6F4"/>
<feature type="non-terminal residue" evidence="2">
    <location>
        <position position="83"/>
    </location>
</feature>
<proteinExistence type="predicted"/>
<gene>
    <name evidence="2" type="ORF">As57867_006973</name>
</gene>
<keyword evidence="1" id="KW-0472">Membrane</keyword>
<feature type="transmembrane region" description="Helical" evidence="1">
    <location>
        <begin position="59"/>
        <end position="82"/>
    </location>
</feature>
<dbReference type="OrthoDB" id="444119at2759"/>
<evidence type="ECO:0000256" key="1">
    <source>
        <dbReference type="SAM" id="Phobius"/>
    </source>
</evidence>
<sequence>MAKGPLPEKIAEAAVAWEVNPRADGGKSLESLKENDEVSLSYQEALCAVKARKNLKRHFLYLPVPLVFFILFAWCALLHVPIT</sequence>
<dbReference type="EMBL" id="VJMH01003534">
    <property type="protein sequence ID" value="KAF0705634.1"/>
    <property type="molecule type" value="Genomic_DNA"/>
</dbReference>
<organism evidence="2">
    <name type="scientific">Aphanomyces stellatus</name>
    <dbReference type="NCBI Taxonomy" id="120398"/>
    <lineage>
        <taxon>Eukaryota</taxon>
        <taxon>Sar</taxon>
        <taxon>Stramenopiles</taxon>
        <taxon>Oomycota</taxon>
        <taxon>Saprolegniomycetes</taxon>
        <taxon>Saprolegniales</taxon>
        <taxon>Verrucalvaceae</taxon>
        <taxon>Aphanomyces</taxon>
    </lineage>
</organism>
<keyword evidence="1" id="KW-0812">Transmembrane</keyword>
<keyword evidence="1" id="KW-1133">Transmembrane helix</keyword>
<name>A0A6A4Z6F4_9STRA</name>